<dbReference type="Ensembl" id="ENSPANT00000073712.1">
    <property type="protein sequence ID" value="ENSPANP00000053814.1"/>
    <property type="gene ID" value="ENSPANG00000043612.1"/>
</dbReference>
<organism evidence="1 2">
    <name type="scientific">Papio anubis</name>
    <name type="common">Olive baboon</name>
    <dbReference type="NCBI Taxonomy" id="9555"/>
    <lineage>
        <taxon>Eukaryota</taxon>
        <taxon>Metazoa</taxon>
        <taxon>Chordata</taxon>
        <taxon>Craniata</taxon>
        <taxon>Vertebrata</taxon>
        <taxon>Euteleostomi</taxon>
        <taxon>Mammalia</taxon>
        <taxon>Eutheria</taxon>
        <taxon>Euarchontoglires</taxon>
        <taxon>Primates</taxon>
        <taxon>Haplorrhini</taxon>
        <taxon>Catarrhini</taxon>
        <taxon>Cercopithecidae</taxon>
        <taxon>Cercopithecinae</taxon>
        <taxon>Papio</taxon>
    </lineage>
</organism>
<evidence type="ECO:0000313" key="1">
    <source>
        <dbReference type="Ensembl" id="ENSPANP00000053814.1"/>
    </source>
</evidence>
<dbReference type="PANTHER" id="PTHR46254">
    <property type="entry name" value="PROTEIN GVQW1-RELATED"/>
    <property type="match status" value="1"/>
</dbReference>
<accession>A0A8I5NUQ9</accession>
<protein>
    <submittedName>
        <fullName evidence="1">Uncharacterized protein</fullName>
    </submittedName>
</protein>
<proteinExistence type="predicted"/>
<reference evidence="1" key="3">
    <citation type="submission" date="2025-09" db="UniProtKB">
        <authorList>
            <consortium name="Ensembl"/>
        </authorList>
    </citation>
    <scope>IDENTIFICATION</scope>
</reference>
<reference evidence="1" key="2">
    <citation type="submission" date="2025-08" db="UniProtKB">
        <authorList>
            <consortium name="Ensembl"/>
        </authorList>
    </citation>
    <scope>IDENTIFICATION</scope>
</reference>
<dbReference type="AlphaFoldDB" id="A0A8I5NUQ9"/>
<keyword evidence="2" id="KW-1185">Reference proteome</keyword>
<sequence length="124" mass="13876">MSSALFCLSHPRFALPLWDAVHHGMMQQEGPGKMDFSILDFPTSRSAGMQWHDLGSMQPLPPGFKRFSCLSLPSSWDYRCLPLRPANFCLVSRYGVSPCWPGWSQSLDLVICPPQPPKVLGLQT</sequence>
<evidence type="ECO:0000313" key="2">
    <source>
        <dbReference type="Proteomes" id="UP000028761"/>
    </source>
</evidence>
<name>A0A8I5NUQ9_PAPAN</name>
<reference evidence="1 2" key="1">
    <citation type="submission" date="2012-03" db="EMBL/GenBank/DDBJ databases">
        <title>Whole Genome Assembly of Papio anubis.</title>
        <authorList>
            <person name="Liu Y.L."/>
            <person name="Abraham K.A."/>
            <person name="Akbar H.A."/>
            <person name="Ali S.A."/>
            <person name="Anosike U.A."/>
            <person name="Aqrawi P.A."/>
            <person name="Arias F.A."/>
            <person name="Attaway T.A."/>
            <person name="Awwad R.A."/>
            <person name="Babu C.B."/>
            <person name="Bandaranaike D.B."/>
            <person name="Battles P.B."/>
            <person name="Bell A.B."/>
            <person name="Beltran B.B."/>
            <person name="Berhane-Mersha D.B."/>
            <person name="Bess C.B."/>
            <person name="Bickham C.B."/>
            <person name="Bolden T.B."/>
            <person name="Carter K.C."/>
            <person name="Chau D.C."/>
            <person name="Chavez A.C."/>
            <person name="Clerc-Blankenburg K.C."/>
            <person name="Coyle M.C."/>
            <person name="Dao M.D."/>
            <person name="Davila M.L.D."/>
            <person name="Davy-Carroll L.D."/>
            <person name="Denson S.D."/>
            <person name="Dinh H.D."/>
            <person name="Fernandez S.F."/>
            <person name="Fernando P.F."/>
            <person name="Forbes L.F."/>
            <person name="Francis C.F."/>
            <person name="Francisco L.F."/>
            <person name="Fu Q.F."/>
            <person name="Garcia-Iii R.G."/>
            <person name="Garrett T.G."/>
            <person name="Gross S.G."/>
            <person name="Gubbala S.G."/>
            <person name="Hirani K.H."/>
            <person name="Hogues M.H."/>
            <person name="Hollins B.H."/>
            <person name="Jackson L.J."/>
            <person name="Javaid M.J."/>
            <person name="Jhangiani S.J."/>
            <person name="Johnson A.J."/>
            <person name="Johnson B.J."/>
            <person name="Jones J.J."/>
            <person name="Joshi V.J."/>
            <person name="Kalu J.K."/>
            <person name="Khan N.K."/>
            <person name="Korchina V.K."/>
            <person name="Kovar C.K."/>
            <person name="Lago L.L."/>
            <person name="Lara F.L."/>
            <person name="Le T.-K.L."/>
            <person name="Lee S.L."/>
            <person name="Legall-Iii F.L."/>
            <person name="Lemon S.L."/>
            <person name="Liu J.L."/>
            <person name="Liu Y.-S.L."/>
            <person name="Liyanage D.L."/>
            <person name="Lopez J.L."/>
            <person name="Lorensuhewa L.L."/>
            <person name="Mata R.M."/>
            <person name="Mathew T.M."/>
            <person name="Mercado C.M."/>
            <person name="Mercado I.M."/>
            <person name="Morales K.M."/>
            <person name="Morgan M.M."/>
            <person name="Munidasa M.M."/>
            <person name="Ngo D.N."/>
            <person name="Nguyen L.N."/>
            <person name="Nguyen T.N."/>
            <person name="Nguyen N.N."/>
            <person name="Obregon M.O."/>
            <person name="Okwuonu G.O."/>
            <person name="Ongeri F.O."/>
            <person name="Onwere C.O."/>
            <person name="Osifeso I.O."/>
            <person name="Parra A.P."/>
            <person name="Patil S.P."/>
            <person name="Perez A.P."/>
            <person name="Perez Y.P."/>
            <person name="Pham C.P."/>
            <person name="Pu L.-L.P."/>
            <person name="Puazo M.P."/>
            <person name="Quiroz J.Q."/>
            <person name="Rouhana J.R."/>
            <person name="Ruiz M.R."/>
            <person name="Ruiz S.-J.R."/>
            <person name="Saada N.S."/>
            <person name="Santibanez J.S."/>
            <person name="Scheel M.S."/>
            <person name="Schneider B.S."/>
            <person name="Simmons D.S."/>
            <person name="Sisson I.S."/>
            <person name="Tang L.-Y.T."/>
            <person name="Thornton R.T."/>
            <person name="Tisius J.T."/>
            <person name="Toledanes G.T."/>
            <person name="Trejos Z.T."/>
            <person name="Usmani K.U."/>
            <person name="Varghese R.V."/>
            <person name="Vattathil S.V."/>
            <person name="Vee V.V."/>
            <person name="Walker D.W."/>
            <person name="Weissenberger G.W."/>
            <person name="White C.W."/>
            <person name="Williams A.W."/>
            <person name="Woodworth J.W."/>
            <person name="Wright R.W."/>
            <person name="Zhu Y.Z."/>
            <person name="Han Y.H."/>
            <person name="Newsham I.N."/>
            <person name="Nazareth L.N."/>
            <person name="Worley K.W."/>
            <person name="Muzny D.M."/>
            <person name="Rogers J.R."/>
            <person name="Gibbs R.G."/>
        </authorList>
    </citation>
    <scope>NUCLEOTIDE SEQUENCE [LARGE SCALE GENOMIC DNA]</scope>
</reference>
<dbReference type="Proteomes" id="UP000028761">
    <property type="component" value="Chromosome 9"/>
</dbReference>
<dbReference type="GeneTree" id="ENSGT00940000161627"/>